<sequence>MADYREVSQEYAQGAIKAALWANGGMAFAILSQLSSLSEFMGPETVATASLIGCVGVLAGLITWLLAFFSTRYVDRTIQGEEESFEVANRFMLCGVAAFACSLLCFIIAPIVILFGI</sequence>
<name>A0A934I809_9RHOB</name>
<organism evidence="2 3">
    <name type="scientific">Palleronia pontilimi</name>
    <dbReference type="NCBI Taxonomy" id="1964209"/>
    <lineage>
        <taxon>Bacteria</taxon>
        <taxon>Pseudomonadati</taxon>
        <taxon>Pseudomonadota</taxon>
        <taxon>Alphaproteobacteria</taxon>
        <taxon>Rhodobacterales</taxon>
        <taxon>Roseobacteraceae</taxon>
        <taxon>Palleronia</taxon>
    </lineage>
</organism>
<dbReference type="Proteomes" id="UP000642488">
    <property type="component" value="Unassembled WGS sequence"/>
</dbReference>
<evidence type="ECO:0000313" key="3">
    <source>
        <dbReference type="Proteomes" id="UP000642488"/>
    </source>
</evidence>
<protein>
    <submittedName>
        <fullName evidence="2">Uncharacterized protein</fullName>
    </submittedName>
</protein>
<evidence type="ECO:0000313" key="2">
    <source>
        <dbReference type="EMBL" id="MBJ3762144.1"/>
    </source>
</evidence>
<dbReference type="EMBL" id="JAEKPD010000005">
    <property type="protein sequence ID" value="MBJ3762144.1"/>
    <property type="molecule type" value="Genomic_DNA"/>
</dbReference>
<keyword evidence="1" id="KW-1133">Transmembrane helix</keyword>
<evidence type="ECO:0000256" key="1">
    <source>
        <dbReference type="SAM" id="Phobius"/>
    </source>
</evidence>
<feature type="transmembrane region" description="Helical" evidence="1">
    <location>
        <begin position="46"/>
        <end position="70"/>
    </location>
</feature>
<keyword evidence="1" id="KW-0812">Transmembrane</keyword>
<dbReference type="RefSeq" id="WP_198915324.1">
    <property type="nucleotide sequence ID" value="NZ_JAEKPD010000005.1"/>
</dbReference>
<comment type="caution">
    <text evidence="2">The sequence shown here is derived from an EMBL/GenBank/DDBJ whole genome shotgun (WGS) entry which is preliminary data.</text>
</comment>
<reference evidence="2" key="1">
    <citation type="submission" date="2020-12" db="EMBL/GenBank/DDBJ databases">
        <title>Bacterial taxonomy.</title>
        <authorList>
            <person name="Pan X."/>
        </authorList>
    </citation>
    <scope>NUCLEOTIDE SEQUENCE</scope>
    <source>
        <strain evidence="2">KCTC 52957</strain>
    </source>
</reference>
<accession>A0A934I809</accession>
<keyword evidence="1" id="KW-0472">Membrane</keyword>
<dbReference type="AlphaFoldDB" id="A0A934I809"/>
<feature type="transmembrane region" description="Helical" evidence="1">
    <location>
        <begin position="91"/>
        <end position="115"/>
    </location>
</feature>
<keyword evidence="3" id="KW-1185">Reference proteome</keyword>
<proteinExistence type="predicted"/>
<gene>
    <name evidence="2" type="ORF">ILP92_05235</name>
</gene>